<evidence type="ECO:0000313" key="10">
    <source>
        <dbReference type="EMBL" id="KAK7745907.1"/>
    </source>
</evidence>
<evidence type="ECO:0000256" key="4">
    <source>
        <dbReference type="ARBA" id="ARBA00023002"/>
    </source>
</evidence>
<gene>
    <name evidence="10" type="ORF">SLS53_002626</name>
</gene>
<dbReference type="Proteomes" id="UP001320245">
    <property type="component" value="Unassembled WGS sequence"/>
</dbReference>
<comment type="caution">
    <text evidence="10">The sequence shown here is derived from an EMBL/GenBank/DDBJ whole genome shotgun (WGS) entry which is preliminary data.</text>
</comment>
<evidence type="ECO:0000256" key="7">
    <source>
        <dbReference type="RuleBase" id="RU366011"/>
    </source>
</evidence>
<dbReference type="AlphaFoldDB" id="A0AAN9YK75"/>
<dbReference type="EMBL" id="JAJSPL020000007">
    <property type="protein sequence ID" value="KAK7745907.1"/>
    <property type="molecule type" value="Genomic_DNA"/>
</dbReference>
<organism evidence="10 11">
    <name type="scientific">Cytospora paraplurivora</name>
    <dbReference type="NCBI Taxonomy" id="2898453"/>
    <lineage>
        <taxon>Eukaryota</taxon>
        <taxon>Fungi</taxon>
        <taxon>Dikarya</taxon>
        <taxon>Ascomycota</taxon>
        <taxon>Pezizomycotina</taxon>
        <taxon>Sordariomycetes</taxon>
        <taxon>Sordariomycetidae</taxon>
        <taxon>Diaporthales</taxon>
        <taxon>Cytosporaceae</taxon>
        <taxon>Cytospora</taxon>
    </lineage>
</organism>
<protein>
    <recommendedName>
        <fullName evidence="9">Redoxin domain-containing protein</fullName>
    </recommendedName>
</protein>
<proteinExistence type="inferred from homology"/>
<dbReference type="GO" id="GO:0034599">
    <property type="term" value="P:cellular response to oxidative stress"/>
    <property type="evidence" value="ECO:0007669"/>
    <property type="project" value="InterPro"/>
</dbReference>
<dbReference type="GO" id="GO:0045454">
    <property type="term" value="P:cell redox homeostasis"/>
    <property type="evidence" value="ECO:0007669"/>
    <property type="project" value="TreeGrafter"/>
</dbReference>
<dbReference type="GO" id="GO:0008379">
    <property type="term" value="F:thioredoxin peroxidase activity"/>
    <property type="evidence" value="ECO:0007669"/>
    <property type="project" value="InterPro"/>
</dbReference>
<keyword evidence="3 7" id="KW-0049">Antioxidant</keyword>
<comment type="function">
    <text evidence="7">Thiol-specific peroxidase that catalyzes the reduction of hydrogen peroxide and organic hydroperoxides to water and alcohols, respectively. Plays a role in cell protection against oxidative stress by detoxifying peroxides.</text>
</comment>
<dbReference type="InterPro" id="IPR013740">
    <property type="entry name" value="Redoxin"/>
</dbReference>
<dbReference type="InterPro" id="IPR036249">
    <property type="entry name" value="Thioredoxin-like_sf"/>
</dbReference>
<evidence type="ECO:0000256" key="3">
    <source>
        <dbReference type="ARBA" id="ARBA00022862"/>
    </source>
</evidence>
<evidence type="ECO:0000256" key="2">
    <source>
        <dbReference type="ARBA" id="ARBA00022559"/>
    </source>
</evidence>
<evidence type="ECO:0000256" key="1">
    <source>
        <dbReference type="ARBA" id="ARBA00010505"/>
    </source>
</evidence>
<evidence type="ECO:0000313" key="11">
    <source>
        <dbReference type="Proteomes" id="UP001320245"/>
    </source>
</evidence>
<dbReference type="GO" id="GO:0005829">
    <property type="term" value="C:cytosol"/>
    <property type="evidence" value="ECO:0007669"/>
    <property type="project" value="TreeGrafter"/>
</dbReference>
<keyword evidence="11" id="KW-1185">Reference proteome</keyword>
<dbReference type="CDD" id="cd03013">
    <property type="entry name" value="PRX5_like"/>
    <property type="match status" value="1"/>
</dbReference>
<dbReference type="InterPro" id="IPR037944">
    <property type="entry name" value="PRX5-like"/>
</dbReference>
<accession>A0AAN9YK75</accession>
<evidence type="ECO:0000256" key="6">
    <source>
        <dbReference type="PIRSR" id="PIRSR637944-1"/>
    </source>
</evidence>
<feature type="domain" description="Redoxin" evidence="9">
    <location>
        <begin position="34"/>
        <end position="185"/>
    </location>
</feature>
<dbReference type="GO" id="GO:0005739">
    <property type="term" value="C:mitochondrion"/>
    <property type="evidence" value="ECO:0007669"/>
    <property type="project" value="TreeGrafter"/>
</dbReference>
<evidence type="ECO:0000256" key="8">
    <source>
        <dbReference type="SAM" id="MobiDB-lite"/>
    </source>
</evidence>
<feature type="region of interest" description="Disordered" evidence="8">
    <location>
        <begin position="168"/>
        <end position="189"/>
    </location>
</feature>
<sequence>MAFRASIRPLTLTARSGLAASRGFHSTRPAFVNVGDAIPNLEVLTEGSPANKLNLRKEFGADKGLIIGVPGAFSPGCSQKHIPSYLNHPGLKDAGKVFVVAVNDPFVVKAWGETLDPSGTLGVRFIADATGDFTNALDLSFDATKVFGNHRSKRYALVVEDGKVKSVHVEPDSTGTNESLAENVIGPAK</sequence>
<dbReference type="SUPFAM" id="SSF52833">
    <property type="entry name" value="Thioredoxin-like"/>
    <property type="match status" value="1"/>
</dbReference>
<dbReference type="FunFam" id="3.40.30.10:FF:000159">
    <property type="entry name" value="Peroxiredoxin"/>
    <property type="match status" value="1"/>
</dbReference>
<keyword evidence="5 7" id="KW-0676">Redox-active center</keyword>
<dbReference type="Gene3D" id="3.40.30.10">
    <property type="entry name" value="Glutaredoxin"/>
    <property type="match status" value="1"/>
</dbReference>
<dbReference type="GO" id="GO:0005777">
    <property type="term" value="C:peroxisome"/>
    <property type="evidence" value="ECO:0007669"/>
    <property type="project" value="TreeGrafter"/>
</dbReference>
<comment type="similarity">
    <text evidence="1 7">Belongs to the peroxiredoxin family. Prx5 subfamily.</text>
</comment>
<reference evidence="10 11" key="1">
    <citation type="journal article" date="2023" name="PLoS ONE">
        <title>Cytospora paraplurivora sp. nov. isolated from orchards with fruit tree decline syndrome in Ontario, Canada.</title>
        <authorList>
            <person name="Ilyukhin E."/>
            <person name="Nguyen H.D.T."/>
            <person name="Castle A.J."/>
            <person name="Ellouze W."/>
        </authorList>
    </citation>
    <scope>NUCLEOTIDE SEQUENCE [LARGE SCALE GENOMIC DNA]</scope>
    <source>
        <strain evidence="10 11">FDS-564</strain>
    </source>
</reference>
<dbReference type="GO" id="GO:0042744">
    <property type="term" value="P:hydrogen peroxide catabolic process"/>
    <property type="evidence" value="ECO:0007669"/>
    <property type="project" value="TreeGrafter"/>
</dbReference>
<evidence type="ECO:0000256" key="5">
    <source>
        <dbReference type="ARBA" id="ARBA00023284"/>
    </source>
</evidence>
<dbReference type="Pfam" id="PF08534">
    <property type="entry name" value="Redoxin"/>
    <property type="match status" value="1"/>
</dbReference>
<evidence type="ECO:0000259" key="9">
    <source>
        <dbReference type="Pfam" id="PF08534"/>
    </source>
</evidence>
<dbReference type="PANTHER" id="PTHR10430">
    <property type="entry name" value="PEROXIREDOXIN"/>
    <property type="match status" value="1"/>
</dbReference>
<keyword evidence="4 7" id="KW-0560">Oxidoreductase</keyword>
<dbReference type="PANTHER" id="PTHR10430:SF39">
    <property type="entry name" value="PEROXISOMAL MEMBRANE ASSOCIATED PROTEIN 20"/>
    <property type="match status" value="1"/>
</dbReference>
<keyword evidence="2 7" id="KW-0575">Peroxidase</keyword>
<feature type="active site" description="Cysteine sulfenic acid (-SOH) intermediate" evidence="6">
    <location>
        <position position="77"/>
    </location>
</feature>
<name>A0AAN9YK75_9PEZI</name>